<proteinExistence type="predicted"/>
<evidence type="ECO:0000313" key="2">
    <source>
        <dbReference type="EMBL" id="TRM55449.1"/>
    </source>
</evidence>
<comment type="caution">
    <text evidence="2">The sequence shown here is derived from an EMBL/GenBank/DDBJ whole genome shotgun (WGS) entry which is preliminary data.</text>
</comment>
<accession>A0A550BSD0</accession>
<reference evidence="2 3" key="1">
    <citation type="journal article" date="2019" name="New Phytol.">
        <title>Comparative genomics reveals unique wood-decay strategies and fruiting body development in the Schizophyllaceae.</title>
        <authorList>
            <person name="Almasi E."/>
            <person name="Sahu N."/>
            <person name="Krizsan K."/>
            <person name="Balint B."/>
            <person name="Kovacs G.M."/>
            <person name="Kiss B."/>
            <person name="Cseklye J."/>
            <person name="Drula E."/>
            <person name="Henrissat B."/>
            <person name="Nagy I."/>
            <person name="Chovatia M."/>
            <person name="Adam C."/>
            <person name="LaButti K."/>
            <person name="Lipzen A."/>
            <person name="Riley R."/>
            <person name="Grigoriev I.V."/>
            <person name="Nagy L.G."/>
        </authorList>
    </citation>
    <scope>NUCLEOTIDE SEQUENCE [LARGE SCALE GENOMIC DNA]</scope>
    <source>
        <strain evidence="2 3">NL-1724</strain>
    </source>
</reference>
<feature type="compositionally biased region" description="Basic and acidic residues" evidence="1">
    <location>
        <begin position="1"/>
        <end position="12"/>
    </location>
</feature>
<organism evidence="2 3">
    <name type="scientific">Schizophyllum amplum</name>
    <dbReference type="NCBI Taxonomy" id="97359"/>
    <lineage>
        <taxon>Eukaryota</taxon>
        <taxon>Fungi</taxon>
        <taxon>Dikarya</taxon>
        <taxon>Basidiomycota</taxon>
        <taxon>Agaricomycotina</taxon>
        <taxon>Agaricomycetes</taxon>
        <taxon>Agaricomycetidae</taxon>
        <taxon>Agaricales</taxon>
        <taxon>Schizophyllaceae</taxon>
        <taxon>Schizophyllum</taxon>
    </lineage>
</organism>
<feature type="compositionally biased region" description="Basic and acidic residues" evidence="1">
    <location>
        <begin position="119"/>
        <end position="130"/>
    </location>
</feature>
<feature type="compositionally biased region" description="Polar residues" evidence="1">
    <location>
        <begin position="99"/>
        <end position="114"/>
    </location>
</feature>
<name>A0A550BSD0_9AGAR</name>
<dbReference type="EMBL" id="VDMD01000139">
    <property type="protein sequence ID" value="TRM55449.1"/>
    <property type="molecule type" value="Genomic_DNA"/>
</dbReference>
<keyword evidence="3" id="KW-1185">Reference proteome</keyword>
<protein>
    <submittedName>
        <fullName evidence="2">Uncharacterized protein</fullName>
    </submittedName>
</protein>
<evidence type="ECO:0000313" key="3">
    <source>
        <dbReference type="Proteomes" id="UP000320762"/>
    </source>
</evidence>
<feature type="region of interest" description="Disordered" evidence="1">
    <location>
        <begin position="1"/>
        <end position="196"/>
    </location>
</feature>
<dbReference type="Proteomes" id="UP000320762">
    <property type="component" value="Unassembled WGS sequence"/>
</dbReference>
<evidence type="ECO:0000256" key="1">
    <source>
        <dbReference type="SAM" id="MobiDB-lite"/>
    </source>
</evidence>
<feature type="compositionally biased region" description="Low complexity" evidence="1">
    <location>
        <begin position="44"/>
        <end position="55"/>
    </location>
</feature>
<dbReference type="AlphaFoldDB" id="A0A550BSD0"/>
<gene>
    <name evidence="2" type="ORF">BD626DRAFT_526348</name>
</gene>
<sequence>MRASAEDTDAREGANPATPMRARTPTLASEGTDVRERARRPRGRASSTPSKSSPLPRRRPRRPLRGTVTSATPSRGRASSPIDPARESELDALEELTDSPVTSATRTKSSSTPMGGSELAHRSPSREARLADALASEGTDARQGERGSTPSRGGAHRPTPARGSSPPPARSSRPHREGRPHPRRKGTVYAGCDACG</sequence>